<evidence type="ECO:0000256" key="3">
    <source>
        <dbReference type="ARBA" id="ARBA00022553"/>
    </source>
</evidence>
<dbReference type="InterPro" id="IPR004358">
    <property type="entry name" value="Sig_transdc_His_kin-like_C"/>
</dbReference>
<keyword evidence="7" id="KW-0067">ATP-binding</keyword>
<reference evidence="11" key="1">
    <citation type="journal article" date="2022" name="Toxins">
        <title>Genomic Analysis of Sphingopyxis sp. USTB-05 for Biodegrading Cyanobacterial Hepatotoxins.</title>
        <authorList>
            <person name="Liu C."/>
            <person name="Xu Q."/>
            <person name="Zhao Z."/>
            <person name="Zhang H."/>
            <person name="Liu X."/>
            <person name="Yin C."/>
            <person name="Liu Y."/>
            <person name="Yan H."/>
        </authorList>
    </citation>
    <scope>NUCLEOTIDE SEQUENCE</scope>
    <source>
        <strain evidence="11">NBD5</strain>
    </source>
</reference>
<dbReference type="Gene3D" id="3.30.565.10">
    <property type="entry name" value="Histidine kinase-like ATPase, C-terminal domain"/>
    <property type="match status" value="1"/>
</dbReference>
<evidence type="ECO:0000256" key="8">
    <source>
        <dbReference type="ARBA" id="ARBA00023012"/>
    </source>
</evidence>
<proteinExistence type="predicted"/>
<dbReference type="InterPro" id="IPR036890">
    <property type="entry name" value="HATPase_C_sf"/>
</dbReference>
<evidence type="ECO:0000313" key="11">
    <source>
        <dbReference type="EMBL" id="USI74673.1"/>
    </source>
</evidence>
<dbReference type="RefSeq" id="WP_252168486.1">
    <property type="nucleotide sequence ID" value="NZ_CP084931.1"/>
</dbReference>
<keyword evidence="5" id="KW-0547">Nucleotide-binding</keyword>
<keyword evidence="9" id="KW-0472">Membrane</keyword>
<dbReference type="InterPro" id="IPR036097">
    <property type="entry name" value="HisK_dim/P_sf"/>
</dbReference>
<keyword evidence="6" id="KW-0418">Kinase</keyword>
<dbReference type="Gene3D" id="1.10.287.130">
    <property type="match status" value="1"/>
</dbReference>
<name>A0ABY4XCP2_9SPHN</name>
<dbReference type="PROSITE" id="PS50109">
    <property type="entry name" value="HIS_KIN"/>
    <property type="match status" value="1"/>
</dbReference>
<feature type="transmembrane region" description="Helical" evidence="9">
    <location>
        <begin position="98"/>
        <end position="118"/>
    </location>
</feature>
<dbReference type="Pfam" id="PF00512">
    <property type="entry name" value="HisKA"/>
    <property type="match status" value="1"/>
</dbReference>
<dbReference type="SUPFAM" id="SSF55874">
    <property type="entry name" value="ATPase domain of HSP90 chaperone/DNA topoisomerase II/histidine kinase"/>
    <property type="match status" value="1"/>
</dbReference>
<evidence type="ECO:0000256" key="5">
    <source>
        <dbReference type="ARBA" id="ARBA00022741"/>
    </source>
</evidence>
<evidence type="ECO:0000259" key="10">
    <source>
        <dbReference type="PROSITE" id="PS50109"/>
    </source>
</evidence>
<dbReference type="SUPFAM" id="SSF47384">
    <property type="entry name" value="Homodimeric domain of signal transducing histidine kinase"/>
    <property type="match status" value="1"/>
</dbReference>
<evidence type="ECO:0000313" key="12">
    <source>
        <dbReference type="Proteomes" id="UP001056937"/>
    </source>
</evidence>
<keyword evidence="3" id="KW-0597">Phosphoprotein</keyword>
<dbReference type="EC" id="2.7.13.3" evidence="2"/>
<evidence type="ECO:0000256" key="6">
    <source>
        <dbReference type="ARBA" id="ARBA00022777"/>
    </source>
</evidence>
<protein>
    <recommendedName>
        <fullName evidence="2">histidine kinase</fullName>
        <ecNumber evidence="2">2.7.13.3</ecNumber>
    </recommendedName>
</protein>
<feature type="transmembrane region" description="Helical" evidence="9">
    <location>
        <begin position="72"/>
        <end position="91"/>
    </location>
</feature>
<dbReference type="SMART" id="SM00387">
    <property type="entry name" value="HATPase_c"/>
    <property type="match status" value="1"/>
</dbReference>
<dbReference type="PANTHER" id="PTHR43065:SF10">
    <property type="entry name" value="PEROXIDE STRESS-ACTIVATED HISTIDINE KINASE MAK3"/>
    <property type="match status" value="1"/>
</dbReference>
<keyword evidence="9" id="KW-1133">Transmembrane helix</keyword>
<dbReference type="PRINTS" id="PR00344">
    <property type="entry name" value="BCTRLSENSOR"/>
</dbReference>
<dbReference type="CDD" id="cd00082">
    <property type="entry name" value="HisKA"/>
    <property type="match status" value="1"/>
</dbReference>
<evidence type="ECO:0000256" key="7">
    <source>
        <dbReference type="ARBA" id="ARBA00022840"/>
    </source>
</evidence>
<comment type="catalytic activity">
    <reaction evidence="1">
        <text>ATP + protein L-histidine = ADP + protein N-phospho-L-histidine.</text>
        <dbReference type="EC" id="2.7.13.3"/>
    </reaction>
</comment>
<keyword evidence="9" id="KW-0812">Transmembrane</keyword>
<dbReference type="InterPro" id="IPR005467">
    <property type="entry name" value="His_kinase_dom"/>
</dbReference>
<evidence type="ECO:0000256" key="1">
    <source>
        <dbReference type="ARBA" id="ARBA00000085"/>
    </source>
</evidence>
<accession>A0ABY4XCP2</accession>
<dbReference type="SMART" id="SM00388">
    <property type="entry name" value="HisKA"/>
    <property type="match status" value="1"/>
</dbReference>
<gene>
    <name evidence="11" type="ORF">LHA26_18150</name>
</gene>
<dbReference type="PANTHER" id="PTHR43065">
    <property type="entry name" value="SENSOR HISTIDINE KINASE"/>
    <property type="match status" value="1"/>
</dbReference>
<dbReference type="InterPro" id="IPR003661">
    <property type="entry name" value="HisK_dim/P_dom"/>
</dbReference>
<dbReference type="Proteomes" id="UP001056937">
    <property type="component" value="Chromosome 2"/>
</dbReference>
<dbReference type="Pfam" id="PF02518">
    <property type="entry name" value="HATPase_c"/>
    <property type="match status" value="1"/>
</dbReference>
<keyword evidence="8" id="KW-0902">Two-component regulatory system</keyword>
<organism evidence="11 12">
    <name type="scientific">Sphingomonas morindae</name>
    <dbReference type="NCBI Taxonomy" id="1541170"/>
    <lineage>
        <taxon>Bacteria</taxon>
        <taxon>Pseudomonadati</taxon>
        <taxon>Pseudomonadota</taxon>
        <taxon>Alphaproteobacteria</taxon>
        <taxon>Sphingomonadales</taxon>
        <taxon>Sphingomonadaceae</taxon>
        <taxon>Sphingomonas</taxon>
    </lineage>
</organism>
<feature type="transmembrane region" description="Helical" evidence="9">
    <location>
        <begin position="49"/>
        <end position="66"/>
    </location>
</feature>
<evidence type="ECO:0000256" key="4">
    <source>
        <dbReference type="ARBA" id="ARBA00022679"/>
    </source>
</evidence>
<sequence length="369" mass="39419">MSDALRARSASIWVAGAWLHRAFQSPAVRVPVMALLMAAIFISDTLTDLEIATAVFYIAVILLAVGRVPSRYVVGLAAICLLLTLVSFVLTKSGSREAGVVNLSISLSTICITTYLALKMVAAEGAAHEARAQLIRVARVTSLGELAASIAHEVNQPLAAIASSGDTARRWLCAEPPGVGRARDAIDRVIADANRASTIIARVREHARSAPAQRGEIRIDTVIEEAVAWSQAELERQGITLDLAMADQLPVVLGDRIQLQQVLCNLILNAIEAMATVSSRRRSLAIAAMSDVSGDIVISVSDTGPGIREEHMPHLFDAFWTTKEGGTGIGLTIIRTIVEAHGGAIWVDRMKPYGARFHVRLPASGIDAE</sequence>
<dbReference type="EMBL" id="CP084931">
    <property type="protein sequence ID" value="USI74673.1"/>
    <property type="molecule type" value="Genomic_DNA"/>
</dbReference>
<keyword evidence="12" id="KW-1185">Reference proteome</keyword>
<dbReference type="InterPro" id="IPR003594">
    <property type="entry name" value="HATPase_dom"/>
</dbReference>
<keyword evidence="4" id="KW-0808">Transferase</keyword>
<evidence type="ECO:0000256" key="9">
    <source>
        <dbReference type="SAM" id="Phobius"/>
    </source>
</evidence>
<evidence type="ECO:0000256" key="2">
    <source>
        <dbReference type="ARBA" id="ARBA00012438"/>
    </source>
</evidence>
<feature type="domain" description="Histidine kinase" evidence="10">
    <location>
        <begin position="149"/>
        <end position="365"/>
    </location>
</feature>